<evidence type="ECO:0000256" key="1">
    <source>
        <dbReference type="ARBA" id="ARBA00004114"/>
    </source>
</evidence>
<accession>A0A8T0EGE4</accession>
<gene>
    <name evidence="11" type="ORF">HNY73_019317</name>
</gene>
<comment type="function">
    <text evidence="9">Microtubule-binding protein that negatively regulates centriole duplication. Binds to and stabilizes microtubules.</text>
</comment>
<reference evidence="11" key="1">
    <citation type="journal article" date="2020" name="bioRxiv">
        <title>Chromosome-level reference genome of the European wasp spider Argiope bruennichi: a resource for studies on range expansion and evolutionary adaptation.</title>
        <authorList>
            <person name="Sheffer M.M."/>
            <person name="Hoppe A."/>
            <person name="Krehenwinkel H."/>
            <person name="Uhl G."/>
            <person name="Kuss A.W."/>
            <person name="Jensen L."/>
            <person name="Jensen C."/>
            <person name="Gillespie R.G."/>
            <person name="Hoff K.J."/>
            <person name="Prost S."/>
        </authorList>
    </citation>
    <scope>NUCLEOTIDE SEQUENCE</scope>
</reference>
<name>A0A8T0EGE4_ARGBR</name>
<dbReference type="InterPro" id="IPR029136">
    <property type="entry name" value="MDM1"/>
</dbReference>
<feature type="compositionally biased region" description="Basic and acidic residues" evidence="10">
    <location>
        <begin position="63"/>
        <end position="78"/>
    </location>
</feature>
<feature type="compositionally biased region" description="Basic and acidic residues" evidence="10">
    <location>
        <begin position="170"/>
        <end position="191"/>
    </location>
</feature>
<evidence type="ECO:0000256" key="7">
    <source>
        <dbReference type="ARBA" id="ARBA00023212"/>
    </source>
</evidence>
<evidence type="ECO:0000256" key="5">
    <source>
        <dbReference type="ARBA" id="ARBA00022490"/>
    </source>
</evidence>
<evidence type="ECO:0000256" key="8">
    <source>
        <dbReference type="ARBA" id="ARBA00023242"/>
    </source>
</evidence>
<evidence type="ECO:0000256" key="6">
    <source>
        <dbReference type="ARBA" id="ARBA00022701"/>
    </source>
</evidence>
<dbReference type="Proteomes" id="UP000807504">
    <property type="component" value="Unassembled WGS sequence"/>
</dbReference>
<reference evidence="11" key="2">
    <citation type="submission" date="2020-06" db="EMBL/GenBank/DDBJ databases">
        <authorList>
            <person name="Sheffer M."/>
        </authorList>
    </citation>
    <scope>NUCLEOTIDE SEQUENCE</scope>
</reference>
<keyword evidence="7" id="KW-0206">Cytoskeleton</keyword>
<keyword evidence="6" id="KW-0493">Microtubule</keyword>
<dbReference type="GO" id="GO:0005874">
    <property type="term" value="C:microtubule"/>
    <property type="evidence" value="ECO:0007669"/>
    <property type="project" value="UniProtKB-KW"/>
</dbReference>
<dbReference type="GO" id="GO:0005634">
    <property type="term" value="C:nucleus"/>
    <property type="evidence" value="ECO:0007669"/>
    <property type="project" value="UniProtKB-SubCell"/>
</dbReference>
<evidence type="ECO:0000256" key="9">
    <source>
        <dbReference type="ARBA" id="ARBA00045771"/>
    </source>
</evidence>
<comment type="caution">
    <text evidence="11">The sequence shown here is derived from an EMBL/GenBank/DDBJ whole genome shotgun (WGS) entry which is preliminary data.</text>
</comment>
<sequence length="661" mass="72906">MQQNKPPEGKSVPMINSFLNLCRVCPVPTEDKVNSEYKRNFTWHDGYQATKVDVVRNAPSVRAADENSNKISDNREKLLPAVASAEPSLSRKKKYPGQPARDHLLYDKDEGESSDSLEVGPHLGLVSQDADSRARSEERNHSKSRASPRSRSADSTISRRLKVAPPVPDEDSRSRSKNPDEGDSRKPEEKQPLMSASFPPSTNPRGNPGTPGQSEEGTVPKTTEYRSQFIAWPRPPGESPSARKSASMGLIAPANKDATDGEAPSGELWNSVPSENDDDDAALDAVKRGRIKKTEYKAKFRPFSAYTYVDGSWKKATRLIKDNEAASEEDQHAWYSEVVERLKKANQYRERSYTGAPLHSSEPLPLELLVRDRTMLSPVSVASSSRTWKDDRPSKDRGRSALAPVHHRKEKKDAADHIDYPKSREGSTKKKSQVEKTTVRPKSAEPVIPVKSEHKSPKRTRPKAPRDLPVHGHGDLSGRKKAHKQSAEKSSPIGMKPRAVQRPQAPAAEEGKVWMKPDAAKEEEEAKGEETLVNGFASEDSGKMVNGDDYSVLQKMKEEAKMNGEHTPVMKAPAKVPLTTVKSPEEVTGVRSPDPESWTVPLEIGKGLHWMDGKTPDGVQPKGPPILLSKRLKESSLIGKSQKDLVICDPASETTGESVDL</sequence>
<keyword evidence="12" id="KW-1185">Reference proteome</keyword>
<dbReference type="GO" id="GO:0008017">
    <property type="term" value="F:microtubule binding"/>
    <property type="evidence" value="ECO:0007669"/>
    <property type="project" value="InterPro"/>
</dbReference>
<comment type="subcellular location">
    <subcellularLocation>
        <location evidence="1">Cytoplasm</location>
        <location evidence="1">Cytoskeleton</location>
        <location evidence="1">Microtubule organizing center</location>
        <location evidence="1">Centrosome</location>
        <location evidence="1">Centriole</location>
    </subcellularLocation>
    <subcellularLocation>
        <location evidence="2">Nucleus</location>
    </subcellularLocation>
</comment>
<feature type="compositionally biased region" description="Basic and acidic residues" evidence="10">
    <location>
        <begin position="464"/>
        <end position="478"/>
    </location>
</feature>
<feature type="compositionally biased region" description="Basic and acidic residues" evidence="10">
    <location>
        <begin position="130"/>
        <end position="141"/>
    </location>
</feature>
<organism evidence="11 12">
    <name type="scientific">Argiope bruennichi</name>
    <name type="common">Wasp spider</name>
    <name type="synonym">Aranea bruennichi</name>
    <dbReference type="NCBI Taxonomy" id="94029"/>
    <lineage>
        <taxon>Eukaryota</taxon>
        <taxon>Metazoa</taxon>
        <taxon>Ecdysozoa</taxon>
        <taxon>Arthropoda</taxon>
        <taxon>Chelicerata</taxon>
        <taxon>Arachnida</taxon>
        <taxon>Araneae</taxon>
        <taxon>Araneomorphae</taxon>
        <taxon>Entelegynae</taxon>
        <taxon>Araneoidea</taxon>
        <taxon>Araneidae</taxon>
        <taxon>Argiope</taxon>
    </lineage>
</organism>
<feature type="region of interest" description="Disordered" evidence="10">
    <location>
        <begin position="60"/>
        <end position="281"/>
    </location>
</feature>
<protein>
    <recommendedName>
        <fullName evidence="4">Nuclear protein MDM1</fullName>
    </recommendedName>
</protein>
<feature type="compositionally biased region" description="Basic and acidic residues" evidence="10">
    <location>
        <begin position="509"/>
        <end position="520"/>
    </location>
</feature>
<dbReference type="AlphaFoldDB" id="A0A8T0EGE4"/>
<dbReference type="GO" id="GO:0005814">
    <property type="term" value="C:centriole"/>
    <property type="evidence" value="ECO:0007669"/>
    <property type="project" value="UniProtKB-SubCell"/>
</dbReference>
<feature type="compositionally biased region" description="Basic and acidic residues" evidence="10">
    <location>
        <begin position="387"/>
        <end position="399"/>
    </location>
</feature>
<evidence type="ECO:0000313" key="11">
    <source>
        <dbReference type="EMBL" id="KAF8771959.1"/>
    </source>
</evidence>
<feature type="compositionally biased region" description="Polar residues" evidence="10">
    <location>
        <begin position="198"/>
        <end position="216"/>
    </location>
</feature>
<evidence type="ECO:0000256" key="4">
    <source>
        <dbReference type="ARBA" id="ARBA00013508"/>
    </source>
</evidence>
<evidence type="ECO:0000256" key="3">
    <source>
        <dbReference type="ARBA" id="ARBA00010494"/>
    </source>
</evidence>
<evidence type="ECO:0000256" key="2">
    <source>
        <dbReference type="ARBA" id="ARBA00004123"/>
    </source>
</evidence>
<dbReference type="EMBL" id="JABXBU010002228">
    <property type="protein sequence ID" value="KAF8771959.1"/>
    <property type="molecule type" value="Genomic_DNA"/>
</dbReference>
<feature type="compositionally biased region" description="Low complexity" evidence="10">
    <location>
        <begin position="497"/>
        <end position="508"/>
    </location>
</feature>
<feature type="region of interest" description="Disordered" evidence="10">
    <location>
        <begin position="378"/>
        <end position="547"/>
    </location>
</feature>
<feature type="region of interest" description="Disordered" evidence="10">
    <location>
        <begin position="562"/>
        <end position="600"/>
    </location>
</feature>
<comment type="similarity">
    <text evidence="3">Belongs to the MDM1 family.</text>
</comment>
<dbReference type="PANTHER" id="PTHR32078">
    <property type="entry name" value="NUCLEAR PROTEIN MDM1"/>
    <property type="match status" value="1"/>
</dbReference>
<keyword evidence="8" id="KW-0539">Nucleus</keyword>
<dbReference type="PANTHER" id="PTHR32078:SF1">
    <property type="entry name" value="NUCLEAR PROTEIN MDM1"/>
    <property type="match status" value="1"/>
</dbReference>
<keyword evidence="5" id="KW-0963">Cytoplasm</keyword>
<evidence type="ECO:0000313" key="12">
    <source>
        <dbReference type="Proteomes" id="UP000807504"/>
    </source>
</evidence>
<proteinExistence type="inferred from homology"/>
<dbReference type="GO" id="GO:0046600">
    <property type="term" value="P:negative regulation of centriole replication"/>
    <property type="evidence" value="ECO:0007669"/>
    <property type="project" value="InterPro"/>
</dbReference>
<feature type="compositionally biased region" description="Basic and acidic residues" evidence="10">
    <location>
        <begin position="411"/>
        <end position="438"/>
    </location>
</feature>
<evidence type="ECO:0000256" key="10">
    <source>
        <dbReference type="SAM" id="MobiDB-lite"/>
    </source>
</evidence>